<keyword evidence="1" id="KW-0472">Membrane</keyword>
<dbReference type="GO" id="GO:0016020">
    <property type="term" value="C:membrane"/>
    <property type="evidence" value="ECO:0007669"/>
    <property type="project" value="InterPro"/>
</dbReference>
<dbReference type="Proteomes" id="UP000199301">
    <property type="component" value="Unassembled WGS sequence"/>
</dbReference>
<evidence type="ECO:0000313" key="4">
    <source>
        <dbReference type="Proteomes" id="UP000199301"/>
    </source>
</evidence>
<evidence type="ECO:0000313" key="3">
    <source>
        <dbReference type="EMBL" id="SDQ10330.1"/>
    </source>
</evidence>
<dbReference type="EMBL" id="FNKO01000001">
    <property type="protein sequence ID" value="SDQ10330.1"/>
    <property type="molecule type" value="Genomic_DNA"/>
</dbReference>
<reference evidence="4" key="1">
    <citation type="submission" date="2016-10" db="EMBL/GenBank/DDBJ databases">
        <authorList>
            <person name="Varghese N."/>
            <person name="Submissions S."/>
        </authorList>
    </citation>
    <scope>NUCLEOTIDE SEQUENCE [LARGE SCALE GENOMIC DNA]</scope>
    <source>
        <strain evidence="4">DSM 45459</strain>
    </source>
</reference>
<keyword evidence="4" id="KW-1185">Reference proteome</keyword>
<evidence type="ECO:0000259" key="2">
    <source>
        <dbReference type="Pfam" id="PF01478"/>
    </source>
</evidence>
<feature type="transmembrane region" description="Helical" evidence="1">
    <location>
        <begin position="41"/>
        <end position="61"/>
    </location>
</feature>
<organism evidence="3 4">
    <name type="scientific">Actinopolyspora saharensis</name>
    <dbReference type="NCBI Taxonomy" id="995062"/>
    <lineage>
        <taxon>Bacteria</taxon>
        <taxon>Bacillati</taxon>
        <taxon>Actinomycetota</taxon>
        <taxon>Actinomycetes</taxon>
        <taxon>Actinopolysporales</taxon>
        <taxon>Actinopolysporaceae</taxon>
        <taxon>Actinopolyspora</taxon>
    </lineage>
</organism>
<feature type="domain" description="Prepilin type IV endopeptidase peptidase" evidence="2">
    <location>
        <begin position="19"/>
        <end position="126"/>
    </location>
</feature>
<dbReference type="AlphaFoldDB" id="A0A1H0Y5J7"/>
<dbReference type="STRING" id="995062.SAMN04489718_0232"/>
<feature type="transmembrane region" description="Helical" evidence="1">
    <location>
        <begin position="99"/>
        <end position="124"/>
    </location>
</feature>
<dbReference type="GO" id="GO:0004190">
    <property type="term" value="F:aspartic-type endopeptidase activity"/>
    <property type="evidence" value="ECO:0007669"/>
    <property type="project" value="InterPro"/>
</dbReference>
<sequence length="156" mass="15897">MASVVVGAFPPWWLPTQLITGLLLVLLTACDLRHRRLPDVLTLGGCPLVLGALLLAAVLGAPTRLPLWGLVGAVVFGGSYAVVRLIAPCSLGAGDVKFAVLLGLAIGGVTPLLVPVVMLGAAVGTLVTAGFLRRRAVPHGPAMALSAWLVIGAPVF</sequence>
<accession>A0A1H0Y5J7</accession>
<keyword evidence="1" id="KW-0812">Transmembrane</keyword>
<keyword evidence="3" id="KW-0489">Methyltransferase</keyword>
<dbReference type="Pfam" id="PF01478">
    <property type="entry name" value="Peptidase_A24"/>
    <property type="match status" value="1"/>
</dbReference>
<keyword evidence="3" id="KW-0808">Transferase</keyword>
<dbReference type="GO" id="GO:0008168">
    <property type="term" value="F:methyltransferase activity"/>
    <property type="evidence" value="ECO:0007669"/>
    <property type="project" value="UniProtKB-KW"/>
</dbReference>
<protein>
    <submittedName>
        <fullName evidence="3">Leader peptidase (Prepilin peptidase) / N-methyltransferase</fullName>
    </submittedName>
</protein>
<feature type="transmembrane region" description="Helical" evidence="1">
    <location>
        <begin position="12"/>
        <end position="29"/>
    </location>
</feature>
<dbReference type="InterPro" id="IPR000045">
    <property type="entry name" value="Prepilin_IV_endopep_pep"/>
</dbReference>
<evidence type="ECO:0000256" key="1">
    <source>
        <dbReference type="SAM" id="Phobius"/>
    </source>
</evidence>
<keyword evidence="1" id="KW-1133">Transmembrane helix</keyword>
<dbReference type="GO" id="GO:0032259">
    <property type="term" value="P:methylation"/>
    <property type="evidence" value="ECO:0007669"/>
    <property type="project" value="UniProtKB-KW"/>
</dbReference>
<feature type="transmembrane region" description="Helical" evidence="1">
    <location>
        <begin position="67"/>
        <end position="87"/>
    </location>
</feature>
<dbReference type="Gene3D" id="1.20.120.1220">
    <property type="match status" value="1"/>
</dbReference>
<name>A0A1H0Y5J7_9ACTN</name>
<proteinExistence type="predicted"/>
<gene>
    <name evidence="3" type="ORF">SAMN04489718_0232</name>
</gene>